<protein>
    <submittedName>
        <fullName evidence="1">Histidine phosphatase family protein</fullName>
    </submittedName>
</protein>
<dbReference type="CDD" id="cd07067">
    <property type="entry name" value="HP_PGM_like"/>
    <property type="match status" value="1"/>
</dbReference>
<gene>
    <name evidence="1" type="ORF">HGA05_25040</name>
</gene>
<dbReference type="Pfam" id="PF00300">
    <property type="entry name" value="His_Phos_1"/>
    <property type="match status" value="1"/>
</dbReference>
<dbReference type="EMBL" id="JAAXPC010000023">
    <property type="protein sequence ID" value="NKY04832.1"/>
    <property type="molecule type" value="Genomic_DNA"/>
</dbReference>
<name>A0A846WTE7_9ACTN</name>
<dbReference type="SUPFAM" id="SSF53254">
    <property type="entry name" value="Phosphoglycerate mutase-like"/>
    <property type="match status" value="1"/>
</dbReference>
<dbReference type="AlphaFoldDB" id="A0A846WTE7"/>
<sequence length="203" mass="22253">MELLLIRHARPFHLVDESGADPDLTDEGWVQAKRLAQSVGGGRYGPVHTIVSSPMRRARQTAEPLREVLGHGVVIDDRLAELDRGWKEYGITLDAYPRRRDLVLDLNAGRMGANTFDPEEFRARVVGGIEGVIAGSAAQSRVAVVCHGGVINAYLSHVLGLARLVFVQPHYTSVTRVLAEPDGYREILSVNEFDHLHVSTGTA</sequence>
<dbReference type="InterPro" id="IPR029033">
    <property type="entry name" value="His_PPase_superfam"/>
</dbReference>
<comment type="caution">
    <text evidence="1">The sequence shown here is derived from an EMBL/GenBank/DDBJ whole genome shotgun (WGS) entry which is preliminary data.</text>
</comment>
<dbReference type="GO" id="GO:0016791">
    <property type="term" value="F:phosphatase activity"/>
    <property type="evidence" value="ECO:0007669"/>
    <property type="project" value="TreeGrafter"/>
</dbReference>
<reference evidence="1 2" key="1">
    <citation type="submission" date="2020-04" db="EMBL/GenBank/DDBJ databases">
        <title>MicrobeNet Type strains.</title>
        <authorList>
            <person name="Nicholson A.C."/>
        </authorList>
    </citation>
    <scope>NUCLEOTIDE SEQUENCE [LARGE SCALE GENOMIC DNA]</scope>
    <source>
        <strain evidence="1 2">ATCC BAA-14</strain>
    </source>
</reference>
<dbReference type="PANTHER" id="PTHR48100">
    <property type="entry name" value="BROAD-SPECIFICITY PHOSPHATASE YOR283W-RELATED"/>
    <property type="match status" value="1"/>
</dbReference>
<dbReference type="InterPro" id="IPR013078">
    <property type="entry name" value="His_Pase_superF_clade-1"/>
</dbReference>
<organism evidence="1 2">
    <name type="scientific">Gordonia polyisoprenivorans</name>
    <dbReference type="NCBI Taxonomy" id="84595"/>
    <lineage>
        <taxon>Bacteria</taxon>
        <taxon>Bacillati</taxon>
        <taxon>Actinomycetota</taxon>
        <taxon>Actinomycetes</taxon>
        <taxon>Mycobacteriales</taxon>
        <taxon>Gordoniaceae</taxon>
        <taxon>Gordonia</taxon>
    </lineage>
</organism>
<dbReference type="SMART" id="SM00855">
    <property type="entry name" value="PGAM"/>
    <property type="match status" value="1"/>
</dbReference>
<dbReference type="Proteomes" id="UP000563898">
    <property type="component" value="Unassembled WGS sequence"/>
</dbReference>
<accession>A0A846WTE7</accession>
<proteinExistence type="predicted"/>
<dbReference type="RefSeq" id="WP_006368915.1">
    <property type="nucleotide sequence ID" value="NZ_CP073075.1"/>
</dbReference>
<dbReference type="GO" id="GO:0005737">
    <property type="term" value="C:cytoplasm"/>
    <property type="evidence" value="ECO:0007669"/>
    <property type="project" value="TreeGrafter"/>
</dbReference>
<evidence type="ECO:0000313" key="1">
    <source>
        <dbReference type="EMBL" id="NKY04832.1"/>
    </source>
</evidence>
<dbReference type="PANTHER" id="PTHR48100:SF1">
    <property type="entry name" value="HISTIDINE PHOSPHATASE FAMILY PROTEIN-RELATED"/>
    <property type="match status" value="1"/>
</dbReference>
<dbReference type="Gene3D" id="3.40.50.1240">
    <property type="entry name" value="Phosphoglycerate mutase-like"/>
    <property type="match status" value="1"/>
</dbReference>
<evidence type="ECO:0000313" key="2">
    <source>
        <dbReference type="Proteomes" id="UP000563898"/>
    </source>
</evidence>
<dbReference type="InterPro" id="IPR050275">
    <property type="entry name" value="PGM_Phosphatase"/>
</dbReference>